<reference evidence="2 3" key="1">
    <citation type="journal article" date="2012" name="PLoS Pathog.">
        <title>Diverse lifestyles and strategies of plant pathogenesis encoded in the genomes of eighteen Dothideomycetes fungi.</title>
        <authorList>
            <person name="Ohm R.A."/>
            <person name="Feau N."/>
            <person name="Henrissat B."/>
            <person name="Schoch C.L."/>
            <person name="Horwitz B.A."/>
            <person name="Barry K.W."/>
            <person name="Condon B.J."/>
            <person name="Copeland A.C."/>
            <person name="Dhillon B."/>
            <person name="Glaser F."/>
            <person name="Hesse C.N."/>
            <person name="Kosti I."/>
            <person name="LaButti K."/>
            <person name="Lindquist E.A."/>
            <person name="Lucas S."/>
            <person name="Salamov A.A."/>
            <person name="Bradshaw R.E."/>
            <person name="Ciuffetti L."/>
            <person name="Hamelin R.C."/>
            <person name="Kema G.H.J."/>
            <person name="Lawrence C."/>
            <person name="Scott J.A."/>
            <person name="Spatafora J.W."/>
            <person name="Turgeon B.G."/>
            <person name="de Wit P.J.G.M."/>
            <person name="Zhong S."/>
            <person name="Goodwin S.B."/>
            <person name="Grigoriev I.V."/>
        </authorList>
    </citation>
    <scope>NUCLEOTIDE SEQUENCE [LARGE SCALE GENOMIC DNA]</scope>
    <source>
        <strain evidence="2 3">UAMH 10762</strain>
    </source>
</reference>
<keyword evidence="3" id="KW-1185">Reference proteome</keyword>
<dbReference type="GeneID" id="19114579"/>
<feature type="region of interest" description="Disordered" evidence="1">
    <location>
        <begin position="29"/>
        <end position="58"/>
    </location>
</feature>
<dbReference type="KEGG" id="bcom:BAUCODRAFT_463740"/>
<proteinExistence type="predicted"/>
<dbReference type="HOGENOM" id="CLU_2305554_0_0_1"/>
<evidence type="ECO:0000313" key="2">
    <source>
        <dbReference type="EMBL" id="EMC97723.1"/>
    </source>
</evidence>
<dbReference type="Proteomes" id="UP000011761">
    <property type="component" value="Unassembled WGS sequence"/>
</dbReference>
<protein>
    <submittedName>
        <fullName evidence="2">Uncharacterized protein</fullName>
    </submittedName>
</protein>
<dbReference type="RefSeq" id="XP_007675968.1">
    <property type="nucleotide sequence ID" value="XM_007677778.1"/>
</dbReference>
<accession>M2N1A6</accession>
<dbReference type="EMBL" id="KB445554">
    <property type="protein sequence ID" value="EMC97723.1"/>
    <property type="molecule type" value="Genomic_DNA"/>
</dbReference>
<name>M2N1A6_BAUPA</name>
<organism evidence="2 3">
    <name type="scientific">Baudoinia panamericana (strain UAMH 10762)</name>
    <name type="common">Angels' share fungus</name>
    <name type="synonym">Baudoinia compniacensis (strain UAMH 10762)</name>
    <dbReference type="NCBI Taxonomy" id="717646"/>
    <lineage>
        <taxon>Eukaryota</taxon>
        <taxon>Fungi</taxon>
        <taxon>Dikarya</taxon>
        <taxon>Ascomycota</taxon>
        <taxon>Pezizomycotina</taxon>
        <taxon>Dothideomycetes</taxon>
        <taxon>Dothideomycetidae</taxon>
        <taxon>Mycosphaerellales</taxon>
        <taxon>Teratosphaeriaceae</taxon>
        <taxon>Baudoinia</taxon>
    </lineage>
</organism>
<evidence type="ECO:0000256" key="1">
    <source>
        <dbReference type="SAM" id="MobiDB-lite"/>
    </source>
</evidence>
<dbReference type="AlphaFoldDB" id="M2N1A6"/>
<evidence type="ECO:0000313" key="3">
    <source>
        <dbReference type="Proteomes" id="UP000011761"/>
    </source>
</evidence>
<sequence length="100" mass="11386">MKCPMNTFCATDLSQCDYALLRTLPQRGMSFDTKRSHPRRTSRHLVEHAELRSRPAPHASRPVPVVYFRLNAEPSCRLRGSRIVNGYTRSVTCLDSGHES</sequence>
<feature type="compositionally biased region" description="Basic and acidic residues" evidence="1">
    <location>
        <begin position="44"/>
        <end position="53"/>
    </location>
</feature>
<gene>
    <name evidence="2" type="ORF">BAUCODRAFT_463740</name>
</gene>